<dbReference type="Pfam" id="PF22564">
    <property type="entry name" value="HAAS"/>
    <property type="match status" value="1"/>
</dbReference>
<dbReference type="AlphaFoldDB" id="A0A397R2G8"/>
<feature type="transmembrane region" description="Helical" evidence="1">
    <location>
        <begin position="111"/>
        <end position="140"/>
    </location>
</feature>
<keyword evidence="1" id="KW-0472">Membrane</keyword>
<reference evidence="2 3" key="1">
    <citation type="submission" date="2018-08" db="EMBL/GenBank/DDBJ databases">
        <title>Genomic Encyclopedia of Archaeal and Bacterial Type Strains, Phase II (KMG-II): from individual species to whole genera.</title>
        <authorList>
            <person name="Goeker M."/>
        </authorList>
    </citation>
    <scope>NUCLEOTIDE SEQUENCE [LARGE SCALE GENOMIC DNA]</scope>
    <source>
        <strain evidence="2 3">ATCC 27112</strain>
    </source>
</reference>
<gene>
    <name evidence="2" type="ORF">EI71_01594</name>
</gene>
<name>A0A397R2G8_9MOLU</name>
<proteinExistence type="predicted"/>
<accession>A0A397R2G8</accession>
<feature type="transmembrane region" description="Helical" evidence="1">
    <location>
        <begin position="80"/>
        <end position="105"/>
    </location>
</feature>
<dbReference type="EMBL" id="QXEV01000023">
    <property type="protein sequence ID" value="RIA66485.1"/>
    <property type="molecule type" value="Genomic_DNA"/>
</dbReference>
<dbReference type="FunCoup" id="A0A397R2G8">
    <property type="interactions" value="2"/>
</dbReference>
<evidence type="ECO:0000313" key="3">
    <source>
        <dbReference type="Proteomes" id="UP000266506"/>
    </source>
</evidence>
<keyword evidence="3" id="KW-1185">Reference proteome</keyword>
<feature type="transmembrane region" description="Helical" evidence="1">
    <location>
        <begin position="147"/>
        <end position="168"/>
    </location>
</feature>
<protein>
    <submittedName>
        <fullName evidence="2">Putative membrane protein</fullName>
    </submittedName>
</protein>
<sequence length="198" mass="21835">MTKKEFFNELESRLQGLPKSEIDERINFYDEMIQDMMEEGKTEEEAIQSFGGVDEVVLSIAGKTKMTSLVKERIRPKKRISAFGIVLIILGFPIWLPLLIVFSVLVGVGYMLLWVLILVTYTIEAAFIAAAGGSLLAVFLQLKDGTFFYPGVGVSILVAGIACLFFPVCIAATKANIKITKKIFLGIKHKLIGGKKNA</sequence>
<comment type="caution">
    <text evidence="2">The sequence shown here is derived from an EMBL/GenBank/DDBJ whole genome shotgun (WGS) entry which is preliminary data.</text>
</comment>
<dbReference type="RefSeq" id="WP_162849882.1">
    <property type="nucleotide sequence ID" value="NZ_QXEV01000023.1"/>
</dbReference>
<keyword evidence="1" id="KW-1133">Transmembrane helix</keyword>
<evidence type="ECO:0000256" key="1">
    <source>
        <dbReference type="SAM" id="Phobius"/>
    </source>
</evidence>
<keyword evidence="1" id="KW-0812">Transmembrane</keyword>
<organism evidence="2 3">
    <name type="scientific">Anaeroplasma bactoclasticum</name>
    <dbReference type="NCBI Taxonomy" id="2088"/>
    <lineage>
        <taxon>Bacteria</taxon>
        <taxon>Bacillati</taxon>
        <taxon>Mycoplasmatota</taxon>
        <taxon>Mollicutes</taxon>
        <taxon>Anaeroplasmatales</taxon>
        <taxon>Anaeroplasmataceae</taxon>
        <taxon>Anaeroplasma</taxon>
    </lineage>
</organism>
<dbReference type="Proteomes" id="UP000266506">
    <property type="component" value="Unassembled WGS sequence"/>
</dbReference>
<evidence type="ECO:0000313" key="2">
    <source>
        <dbReference type="EMBL" id="RIA66485.1"/>
    </source>
</evidence>
<dbReference type="InParanoid" id="A0A397R2G8"/>